<feature type="region of interest" description="Disordered" evidence="1">
    <location>
        <begin position="326"/>
        <end position="354"/>
    </location>
</feature>
<sequence length="369" mass="40708">MPDTILEAAPAPGLPPLYCPFELARSPYTDSVGSEAIAWMDHFGFCDSAERRDWTLKTNTPEFFGRCAARAGHPERFLKAVCFTYLAFTLDDHCETAYAHGGAGQFAELAGRIMTAIEWPDYQLPAGADPFVAAAHDVAAFFHRDCTPTQVTRWIHEVRKLLFGALWHLSNHRRGVLPRPDDYLAMRIQDAGGGMVLTLMELVNGDEIPEAEKDSPAVRAATEATSGTAALDNDLVSREKGLLEPTGDQDMINVLCAAHGCSPEEALSRTVAVRDRTSALLLRLREQLMPHASDPLRAYLTGLGHVVRGNLEWSFDVHRYHFMRESGPPSRAGDGARPGWAEHPSDPSPGPLPYPSVAWWWKQLAPDRT</sequence>
<name>A0A8T4IX80_9ACTN</name>
<evidence type="ECO:0008006" key="4">
    <source>
        <dbReference type="Google" id="ProtNLM"/>
    </source>
</evidence>
<keyword evidence="3" id="KW-1185">Reference proteome</keyword>
<evidence type="ECO:0000313" key="2">
    <source>
        <dbReference type="EMBL" id="MBR7673844.1"/>
    </source>
</evidence>
<dbReference type="EMBL" id="JAGSMN010000262">
    <property type="protein sequence ID" value="MBR7673844.1"/>
    <property type="molecule type" value="Genomic_DNA"/>
</dbReference>
<comment type="caution">
    <text evidence="2">The sequence shown here is derived from an EMBL/GenBank/DDBJ whole genome shotgun (WGS) entry which is preliminary data.</text>
</comment>
<organism evidence="2 3">
    <name type="scientific">Streptomyces daliensis</name>
    <dbReference type="NCBI Taxonomy" id="299421"/>
    <lineage>
        <taxon>Bacteria</taxon>
        <taxon>Bacillati</taxon>
        <taxon>Actinomycetota</taxon>
        <taxon>Actinomycetes</taxon>
        <taxon>Kitasatosporales</taxon>
        <taxon>Streptomycetaceae</taxon>
        <taxon>Streptomyces</taxon>
    </lineage>
</organism>
<protein>
    <recommendedName>
        <fullName evidence="4">Terpene synthase</fullName>
    </recommendedName>
</protein>
<dbReference type="SUPFAM" id="SSF48576">
    <property type="entry name" value="Terpenoid synthases"/>
    <property type="match status" value="1"/>
</dbReference>
<dbReference type="Gene3D" id="1.10.600.10">
    <property type="entry name" value="Farnesyl Diphosphate Synthase"/>
    <property type="match status" value="1"/>
</dbReference>
<proteinExistence type="predicted"/>
<dbReference type="Pfam" id="PF19086">
    <property type="entry name" value="Terpene_syn_C_2"/>
    <property type="match status" value="1"/>
</dbReference>
<dbReference type="AlphaFoldDB" id="A0A8T4IX80"/>
<evidence type="ECO:0000313" key="3">
    <source>
        <dbReference type="Proteomes" id="UP000675554"/>
    </source>
</evidence>
<dbReference type="InterPro" id="IPR008949">
    <property type="entry name" value="Isoprenoid_synthase_dom_sf"/>
</dbReference>
<dbReference type="Proteomes" id="UP000675554">
    <property type="component" value="Unassembled WGS sequence"/>
</dbReference>
<gene>
    <name evidence="2" type="ORF">KDA82_12610</name>
</gene>
<reference evidence="2" key="1">
    <citation type="submission" date="2021-04" db="EMBL/GenBank/DDBJ databases">
        <title>Sequencing of actinobacteria type strains.</title>
        <authorList>
            <person name="Nguyen G.-S."/>
            <person name="Wentzel A."/>
        </authorList>
    </citation>
    <scope>NUCLEOTIDE SEQUENCE</scope>
    <source>
        <strain evidence="2">DSM 42095</strain>
    </source>
</reference>
<evidence type="ECO:0000256" key="1">
    <source>
        <dbReference type="SAM" id="MobiDB-lite"/>
    </source>
</evidence>
<accession>A0A8T4IX80</accession>